<organism evidence="5 6">
    <name type="scientific">Phytohabitans rumicis</name>
    <dbReference type="NCBI Taxonomy" id="1076125"/>
    <lineage>
        <taxon>Bacteria</taxon>
        <taxon>Bacillati</taxon>
        <taxon>Actinomycetota</taxon>
        <taxon>Actinomycetes</taxon>
        <taxon>Micromonosporales</taxon>
        <taxon>Micromonosporaceae</taxon>
    </lineage>
</organism>
<dbReference type="SUPFAM" id="SSF48452">
    <property type="entry name" value="TPR-like"/>
    <property type="match status" value="3"/>
</dbReference>
<dbReference type="GO" id="GO:0006355">
    <property type="term" value="P:regulation of DNA-templated transcription"/>
    <property type="evidence" value="ECO:0007669"/>
    <property type="project" value="InterPro"/>
</dbReference>
<dbReference type="Gene3D" id="1.25.40.10">
    <property type="entry name" value="Tetratricopeptide repeat domain"/>
    <property type="match status" value="2"/>
</dbReference>
<reference evidence="5 6" key="2">
    <citation type="submission" date="2020-03" db="EMBL/GenBank/DDBJ databases">
        <authorList>
            <person name="Ichikawa N."/>
            <person name="Kimura A."/>
            <person name="Kitahashi Y."/>
            <person name="Uohara A."/>
        </authorList>
    </citation>
    <scope>NUCLEOTIDE SEQUENCE [LARGE SCALE GENOMIC DNA]</scope>
    <source>
        <strain evidence="5 6">NBRC 108638</strain>
    </source>
</reference>
<dbReference type="Gene3D" id="1.10.10.10">
    <property type="entry name" value="Winged helix-like DNA-binding domain superfamily/Winged helix DNA-binding domain"/>
    <property type="match status" value="1"/>
</dbReference>
<accession>A0A6V8KX49</accession>
<gene>
    <name evidence="5" type="ORF">Prum_020660</name>
</gene>
<dbReference type="InterPro" id="IPR000792">
    <property type="entry name" value="Tscrpt_reg_LuxR_C"/>
</dbReference>
<dbReference type="EMBL" id="BLPG01000001">
    <property type="protein sequence ID" value="GFJ88424.1"/>
    <property type="molecule type" value="Genomic_DNA"/>
</dbReference>
<dbReference type="PRINTS" id="PR00038">
    <property type="entry name" value="HTHLUXR"/>
</dbReference>
<dbReference type="AlphaFoldDB" id="A0A6V8KX49"/>
<dbReference type="InterPro" id="IPR016032">
    <property type="entry name" value="Sig_transdc_resp-reg_C-effctor"/>
</dbReference>
<evidence type="ECO:0000256" key="3">
    <source>
        <dbReference type="ARBA" id="ARBA00023163"/>
    </source>
</evidence>
<evidence type="ECO:0000256" key="2">
    <source>
        <dbReference type="ARBA" id="ARBA00023125"/>
    </source>
</evidence>
<dbReference type="PROSITE" id="PS50043">
    <property type="entry name" value="HTH_LUXR_2"/>
    <property type="match status" value="1"/>
</dbReference>
<reference evidence="5 6" key="1">
    <citation type="submission" date="2020-03" db="EMBL/GenBank/DDBJ databases">
        <title>Whole genome shotgun sequence of Phytohabitans rumicis NBRC 108638.</title>
        <authorList>
            <person name="Komaki H."/>
            <person name="Tamura T."/>
        </authorList>
    </citation>
    <scope>NUCLEOTIDE SEQUENCE [LARGE SCALE GENOMIC DNA]</scope>
    <source>
        <strain evidence="5 6">NBRC 108638</strain>
    </source>
</reference>
<name>A0A6V8KX49_9ACTN</name>
<proteinExistence type="predicted"/>
<keyword evidence="3" id="KW-0804">Transcription</keyword>
<dbReference type="PROSITE" id="PS00622">
    <property type="entry name" value="HTH_LUXR_1"/>
    <property type="match status" value="1"/>
</dbReference>
<dbReference type="InterPro" id="IPR036388">
    <property type="entry name" value="WH-like_DNA-bd_sf"/>
</dbReference>
<comment type="caution">
    <text evidence="5">The sequence shown here is derived from an EMBL/GenBank/DDBJ whole genome shotgun (WGS) entry which is preliminary data.</text>
</comment>
<evidence type="ECO:0000259" key="4">
    <source>
        <dbReference type="PROSITE" id="PS50043"/>
    </source>
</evidence>
<dbReference type="PANTHER" id="PTHR44688">
    <property type="entry name" value="DNA-BINDING TRANSCRIPTIONAL ACTIVATOR DEVR_DOSR"/>
    <property type="match status" value="1"/>
</dbReference>
<keyword evidence="2" id="KW-0238">DNA-binding</keyword>
<dbReference type="InterPro" id="IPR011990">
    <property type="entry name" value="TPR-like_helical_dom_sf"/>
</dbReference>
<dbReference type="SUPFAM" id="SSF46894">
    <property type="entry name" value="C-terminal effector domain of the bipartite response regulators"/>
    <property type="match status" value="1"/>
</dbReference>
<sequence>MDPIRGTLPLMGDYFERRDWGRAYEDLARLGTPGAADLERLAIAAYLTGHDEESDDAWLRAHQEFLRLDDGARAARCAFWLAFGLMLRGEDVRAGGWLARAQRLLDEGGEGECAERGYLLVPVALGALDADPPAAYASFARAREIGARFGEPDLVAIGTLGCGEAMVRAGKTAEGVALLDEAMVAVTAGEVSPRIAGIVYCAVLLECHAVFDLRRAREWTVALTRWCDTQRDLVPFRGQCLVHRAQLMQLQGEWPDALDEARHACERLADRPAAAMAYYQLAEVHRLRGEFPVAEEAYREASRRGYRAQPGLALLRLAQGEAAVAAAAMRTVMDQAGDRITRSYLLSAHVEVMLAADDVPAARAAATELAELADDLDTPYVRAVSAHAAGAVCLAAGDAKAAVATLRRAWTLWRELDAPYDAARARVLIGLACRALGDHDGATLELDAAAWAFRKLGAAPDLSGVERLAVRATPPGGPLTPREVEVLRLVAAGKSNRVIAADLFLSEKTVARHVSNILGKLGLPSRSAATGYAYEHGLT</sequence>
<dbReference type="CDD" id="cd06170">
    <property type="entry name" value="LuxR_C_like"/>
    <property type="match status" value="1"/>
</dbReference>
<dbReference type="SMART" id="SM00421">
    <property type="entry name" value="HTH_LUXR"/>
    <property type="match status" value="1"/>
</dbReference>
<evidence type="ECO:0000256" key="1">
    <source>
        <dbReference type="ARBA" id="ARBA00023015"/>
    </source>
</evidence>
<dbReference type="Proteomes" id="UP000482960">
    <property type="component" value="Unassembled WGS sequence"/>
</dbReference>
<keyword evidence="1" id="KW-0805">Transcription regulation</keyword>
<dbReference type="Pfam" id="PF00196">
    <property type="entry name" value="GerE"/>
    <property type="match status" value="1"/>
</dbReference>
<keyword evidence="6" id="KW-1185">Reference proteome</keyword>
<dbReference type="GO" id="GO:0003677">
    <property type="term" value="F:DNA binding"/>
    <property type="evidence" value="ECO:0007669"/>
    <property type="project" value="UniProtKB-KW"/>
</dbReference>
<evidence type="ECO:0000313" key="6">
    <source>
        <dbReference type="Proteomes" id="UP000482960"/>
    </source>
</evidence>
<dbReference type="PANTHER" id="PTHR44688:SF16">
    <property type="entry name" value="DNA-BINDING TRANSCRIPTIONAL ACTIVATOR DEVR_DOSR"/>
    <property type="match status" value="1"/>
</dbReference>
<evidence type="ECO:0000313" key="5">
    <source>
        <dbReference type="EMBL" id="GFJ88424.1"/>
    </source>
</evidence>
<feature type="domain" description="HTH luxR-type" evidence="4">
    <location>
        <begin position="472"/>
        <end position="537"/>
    </location>
</feature>
<protein>
    <submittedName>
        <fullName evidence="5">Helix-turn-helix transcriptional regulator</fullName>
    </submittedName>
</protein>